<keyword evidence="2" id="KW-1185">Reference proteome</keyword>
<reference evidence="1" key="1">
    <citation type="submission" date="2023-10" db="EMBL/GenBank/DDBJ databases">
        <authorList>
            <person name="Chen Y."/>
            <person name="Shah S."/>
            <person name="Dougan E. K."/>
            <person name="Thang M."/>
            <person name="Chan C."/>
        </authorList>
    </citation>
    <scope>NUCLEOTIDE SEQUENCE [LARGE SCALE GENOMIC DNA]</scope>
</reference>
<feature type="non-terminal residue" evidence="1">
    <location>
        <position position="1"/>
    </location>
</feature>
<evidence type="ECO:0000313" key="2">
    <source>
        <dbReference type="Proteomes" id="UP001189429"/>
    </source>
</evidence>
<sequence>PVPLVLIVFLELQSQLWYQRRLMMKFFIKMWMESQSLMSLWRFPNVDLITLAPVVPAEVKNLCSMNKTAIIRAHRARAWAKYEKWYGSLSAELRPLACALREDHTETKHYWSNSERRKMTQLRFICSKCGKTRPIHLFVPAAAWTPCGSRVGIHVKDAHAKIMSAAQLAKIKDAKEKAKERSRAKTRAQPGRFTGRFNISWNNMSPEATEKYRVRQRECNKLHGKRNKAKYHAKLAAKR</sequence>
<gene>
    <name evidence="1" type="ORF">PCOR1329_LOCUS14602</name>
</gene>
<feature type="non-terminal residue" evidence="1">
    <location>
        <position position="239"/>
    </location>
</feature>
<name>A0ABN9QVM7_9DINO</name>
<accession>A0ABN9QVM7</accession>
<dbReference type="Proteomes" id="UP001189429">
    <property type="component" value="Unassembled WGS sequence"/>
</dbReference>
<dbReference type="EMBL" id="CAUYUJ010004369">
    <property type="protein sequence ID" value="CAK0809320.1"/>
    <property type="molecule type" value="Genomic_DNA"/>
</dbReference>
<protein>
    <submittedName>
        <fullName evidence="1">Uncharacterized protein</fullName>
    </submittedName>
</protein>
<organism evidence="1 2">
    <name type="scientific">Prorocentrum cordatum</name>
    <dbReference type="NCBI Taxonomy" id="2364126"/>
    <lineage>
        <taxon>Eukaryota</taxon>
        <taxon>Sar</taxon>
        <taxon>Alveolata</taxon>
        <taxon>Dinophyceae</taxon>
        <taxon>Prorocentrales</taxon>
        <taxon>Prorocentraceae</taxon>
        <taxon>Prorocentrum</taxon>
    </lineage>
</organism>
<proteinExistence type="predicted"/>
<comment type="caution">
    <text evidence="1">The sequence shown here is derived from an EMBL/GenBank/DDBJ whole genome shotgun (WGS) entry which is preliminary data.</text>
</comment>
<evidence type="ECO:0000313" key="1">
    <source>
        <dbReference type="EMBL" id="CAK0809320.1"/>
    </source>
</evidence>